<dbReference type="OrthoDB" id="1122768at2"/>
<dbReference type="Proteomes" id="UP000187181">
    <property type="component" value="Unassembled WGS sequence"/>
</dbReference>
<feature type="transmembrane region" description="Helical" evidence="1">
    <location>
        <begin position="142"/>
        <end position="164"/>
    </location>
</feature>
<proteinExistence type="predicted"/>
<evidence type="ECO:0000256" key="1">
    <source>
        <dbReference type="SAM" id="Phobius"/>
    </source>
</evidence>
<keyword evidence="1" id="KW-1133">Transmembrane helix</keyword>
<sequence length="172" mass="18672">MTETQPSLSSVALKYGLMGALASVVFTAILLIAGVNVSGWIGSLGYLILIAFMVIAMKEYKKQNHGYMSYGQGLGIGTLVALAFGVLGGVFMYIYTSFVDPNYTATMMDKQRIELEEKGMSDEQIEQAIAIGESVSSPVMMIVWSIVGYLVIGFLISLIVSAVMKNNRPEFE</sequence>
<dbReference type="InterPro" id="IPR025250">
    <property type="entry name" value="DUF4199"/>
</dbReference>
<evidence type="ECO:0008006" key="4">
    <source>
        <dbReference type="Google" id="ProtNLM"/>
    </source>
</evidence>
<evidence type="ECO:0000313" key="2">
    <source>
        <dbReference type="EMBL" id="SIT86431.1"/>
    </source>
</evidence>
<feature type="transmembrane region" description="Helical" evidence="1">
    <location>
        <begin position="12"/>
        <end position="33"/>
    </location>
</feature>
<dbReference type="AlphaFoldDB" id="A0A1R3X6W1"/>
<keyword evidence="1" id="KW-0812">Transmembrane</keyword>
<evidence type="ECO:0000313" key="3">
    <source>
        <dbReference type="Proteomes" id="UP000187181"/>
    </source>
</evidence>
<protein>
    <recommendedName>
        <fullName evidence="4">DUF4199 domain-containing protein</fullName>
    </recommendedName>
</protein>
<dbReference type="Pfam" id="PF13858">
    <property type="entry name" value="DUF4199"/>
    <property type="match status" value="1"/>
</dbReference>
<reference evidence="3" key="1">
    <citation type="submission" date="2017-01" db="EMBL/GenBank/DDBJ databases">
        <authorList>
            <person name="Varghese N."/>
            <person name="Submissions S."/>
        </authorList>
    </citation>
    <scope>NUCLEOTIDE SEQUENCE [LARGE SCALE GENOMIC DNA]</scope>
    <source>
        <strain evidence="3">LP100</strain>
    </source>
</reference>
<keyword evidence="1" id="KW-0472">Membrane</keyword>
<gene>
    <name evidence="2" type="ORF">SAMN05444128_1730</name>
</gene>
<dbReference type="EMBL" id="FTPP01000001">
    <property type="protein sequence ID" value="SIT86431.1"/>
    <property type="molecule type" value="Genomic_DNA"/>
</dbReference>
<feature type="transmembrane region" description="Helical" evidence="1">
    <location>
        <begin position="69"/>
        <end position="95"/>
    </location>
</feature>
<name>A0A1R3X6W1_9BACT</name>
<organism evidence="2 3">
    <name type="scientific">Pontibacter indicus</name>
    <dbReference type="NCBI Taxonomy" id="1317125"/>
    <lineage>
        <taxon>Bacteria</taxon>
        <taxon>Pseudomonadati</taxon>
        <taxon>Bacteroidota</taxon>
        <taxon>Cytophagia</taxon>
        <taxon>Cytophagales</taxon>
        <taxon>Hymenobacteraceae</taxon>
        <taxon>Pontibacter</taxon>
    </lineage>
</organism>
<accession>A0A1R3X6W1</accession>
<dbReference type="RefSeq" id="WP_076667501.1">
    <property type="nucleotide sequence ID" value="NZ_FTPP01000001.1"/>
</dbReference>
<keyword evidence="3" id="KW-1185">Reference proteome</keyword>
<feature type="transmembrane region" description="Helical" evidence="1">
    <location>
        <begin position="39"/>
        <end position="57"/>
    </location>
</feature>
<dbReference type="STRING" id="1317125.SAMN05444128_1730"/>